<proteinExistence type="evidence at transcript level"/>
<organism evidence="1">
    <name type="scientific">Dasymutilla chiron</name>
    <name type="common">Velvet ant</name>
    <name type="synonym">Mutilla chiron</name>
    <dbReference type="NCBI Taxonomy" id="374949"/>
    <lineage>
        <taxon>Eukaryota</taxon>
        <taxon>Metazoa</taxon>
        <taxon>Ecdysozoa</taxon>
        <taxon>Arthropoda</taxon>
        <taxon>Hexapoda</taxon>
        <taxon>Insecta</taxon>
        <taxon>Pterygota</taxon>
        <taxon>Neoptera</taxon>
        <taxon>Endopterygota</taxon>
        <taxon>Hymenoptera</taxon>
        <taxon>Apocrita</taxon>
        <taxon>Aculeata</taxon>
        <taxon>Pompiloidea</taxon>
        <taxon>Mutillidae</taxon>
        <taxon>Sphaeropthalminae</taxon>
        <taxon>Dasymutilla</taxon>
    </lineage>
</organism>
<evidence type="ECO:0000313" key="1">
    <source>
        <dbReference type="EMBL" id="UOY17114.1"/>
    </source>
</evidence>
<name>A0A8T9VPZ9_DASCH</name>
<dbReference type="EMBL" id="MW323170">
    <property type="protein sequence ID" value="UOY17114.1"/>
    <property type="molecule type" value="mRNA"/>
</dbReference>
<reference evidence="1" key="1">
    <citation type="submission" date="2020-12" db="EMBL/GenBank/DDBJ databases">
        <authorList>
            <person name="Robinson S.D."/>
        </authorList>
    </citation>
    <scope>NUCLEOTIDE SEQUENCE</scope>
    <source>
        <tissue evidence="1">Venom apparatus</tissue>
    </source>
</reference>
<accession>A0A8T9VPZ9</accession>
<sequence length="48" mass="5370">MNLGILSYAFMVIVIMAFFNIAESSAEALFIPRNVICKIRPYLSICKG</sequence>
<protein>
    <submittedName>
        <fullName evidence="1">Venom peptide</fullName>
    </submittedName>
</protein>
<dbReference type="AlphaFoldDB" id="A0A8T9VPZ9"/>